<evidence type="ECO:0000256" key="10">
    <source>
        <dbReference type="SAM" id="Phobius"/>
    </source>
</evidence>
<dbReference type="GO" id="GO:0004888">
    <property type="term" value="F:transmembrane signaling receptor activity"/>
    <property type="evidence" value="ECO:0007669"/>
    <property type="project" value="TreeGrafter"/>
</dbReference>
<feature type="transmembrane region" description="Helical" evidence="10">
    <location>
        <begin position="169"/>
        <end position="192"/>
    </location>
</feature>
<name>A0A6B3SP79_9BURK</name>
<dbReference type="InterPro" id="IPR013655">
    <property type="entry name" value="PAS_fold_3"/>
</dbReference>
<evidence type="ECO:0000313" key="14">
    <source>
        <dbReference type="Proteomes" id="UP000482155"/>
    </source>
</evidence>
<dbReference type="PROSITE" id="PS50112">
    <property type="entry name" value="PAS"/>
    <property type="match status" value="1"/>
</dbReference>
<keyword evidence="7 10" id="KW-1133">Transmembrane helix</keyword>
<dbReference type="CDD" id="cd00130">
    <property type="entry name" value="PAS"/>
    <property type="match status" value="1"/>
</dbReference>
<evidence type="ECO:0000256" key="2">
    <source>
        <dbReference type="ARBA" id="ARBA00022475"/>
    </source>
</evidence>
<feature type="domain" description="HAMP" evidence="12">
    <location>
        <begin position="221"/>
        <end position="274"/>
    </location>
</feature>
<dbReference type="InterPro" id="IPR035965">
    <property type="entry name" value="PAS-like_dom_sf"/>
</dbReference>
<dbReference type="NCBIfam" id="TIGR00229">
    <property type="entry name" value="sensory_box"/>
    <property type="match status" value="1"/>
</dbReference>
<dbReference type="EMBL" id="JAAIVB010000048">
    <property type="protein sequence ID" value="NEX62318.1"/>
    <property type="molecule type" value="Genomic_DNA"/>
</dbReference>
<gene>
    <name evidence="13" type="ORF">G3574_14610</name>
</gene>
<accession>A0A6B3SP79</accession>
<dbReference type="Pfam" id="PF00672">
    <property type="entry name" value="HAMP"/>
    <property type="match status" value="1"/>
</dbReference>
<dbReference type="Pfam" id="PF08447">
    <property type="entry name" value="PAS_3"/>
    <property type="match status" value="1"/>
</dbReference>
<dbReference type="GO" id="GO:0007165">
    <property type="term" value="P:signal transduction"/>
    <property type="evidence" value="ECO:0007669"/>
    <property type="project" value="InterPro"/>
</dbReference>
<dbReference type="Proteomes" id="UP000482155">
    <property type="component" value="Unassembled WGS sequence"/>
</dbReference>
<protein>
    <submittedName>
        <fullName evidence="13">Methyl-accepting chemotaxis protein</fullName>
    </submittedName>
</protein>
<dbReference type="FunFam" id="3.30.450.20:FF:000046">
    <property type="entry name" value="Aerotaxis sensor receptor"/>
    <property type="match status" value="1"/>
</dbReference>
<evidence type="ECO:0000259" key="12">
    <source>
        <dbReference type="PROSITE" id="PS50885"/>
    </source>
</evidence>
<evidence type="ECO:0000256" key="7">
    <source>
        <dbReference type="ARBA" id="ARBA00022989"/>
    </source>
</evidence>
<dbReference type="GO" id="GO:0005886">
    <property type="term" value="C:plasma membrane"/>
    <property type="evidence" value="ECO:0007669"/>
    <property type="project" value="UniProtKB-SubCell"/>
</dbReference>
<dbReference type="SMART" id="SM00304">
    <property type="entry name" value="HAMP"/>
    <property type="match status" value="1"/>
</dbReference>
<dbReference type="SMART" id="SM00091">
    <property type="entry name" value="PAS"/>
    <property type="match status" value="1"/>
</dbReference>
<comment type="caution">
    <text evidence="13">The sequence shown here is derived from an EMBL/GenBank/DDBJ whole genome shotgun (WGS) entry which is preliminary data.</text>
</comment>
<keyword evidence="3" id="KW-0488">Methylation</keyword>
<keyword evidence="4" id="KW-0145">Chemotaxis</keyword>
<evidence type="ECO:0000256" key="5">
    <source>
        <dbReference type="ARBA" id="ARBA00022519"/>
    </source>
</evidence>
<reference evidence="13 14" key="1">
    <citation type="submission" date="2020-02" db="EMBL/GenBank/DDBJ databases">
        <authorList>
            <person name="Kim M.K."/>
        </authorList>
    </citation>
    <scope>NUCLEOTIDE SEQUENCE [LARGE SCALE GENOMIC DNA]</scope>
    <source>
        <strain evidence="13 14">17J57-3</strain>
    </source>
</reference>
<evidence type="ECO:0000256" key="4">
    <source>
        <dbReference type="ARBA" id="ARBA00022500"/>
    </source>
</evidence>
<evidence type="ECO:0000256" key="8">
    <source>
        <dbReference type="ARBA" id="ARBA00023136"/>
    </source>
</evidence>
<dbReference type="SUPFAM" id="SSF55785">
    <property type="entry name" value="PYP-like sensor domain (PAS domain)"/>
    <property type="match status" value="1"/>
</dbReference>
<feature type="non-terminal residue" evidence="13">
    <location>
        <position position="313"/>
    </location>
</feature>
<dbReference type="AlphaFoldDB" id="A0A6B3SP79"/>
<comment type="similarity">
    <text evidence="9">Belongs to the methyl-accepting chemotaxis (MCP) protein family.</text>
</comment>
<organism evidence="13 14">
    <name type="scientific">Noviherbaspirillum galbum</name>
    <dbReference type="NCBI Taxonomy" id="2709383"/>
    <lineage>
        <taxon>Bacteria</taxon>
        <taxon>Pseudomonadati</taxon>
        <taxon>Pseudomonadota</taxon>
        <taxon>Betaproteobacteria</taxon>
        <taxon>Burkholderiales</taxon>
        <taxon>Oxalobacteraceae</taxon>
        <taxon>Noviherbaspirillum</taxon>
    </lineage>
</organism>
<sequence length="313" mass="34421">MRMNMPVTNVERVVKEGEYIVSKTDLKGRIVYCNRPFIEISGFSEEELIGTSHNIVRHPDMPPEAFADLWATLKSGKPWRGMVKNRCKNGDYYWVQANANPIWENGRITGYMSLRVQPNRQQVEAAEQVYRRFREGNARGLKIREGQVVRSGPLGWLASLTRMRIATRISLVMGALVAMLAATLACLLMPGIDTQILHEYLEEGATVGLVMLVFAWYMVYYRLIVPLGEMTRACQVISAGGLEMNADTSNSNDEIGALRLGLNTMIGNLASIVTDIGTAATAVHGGAHEIRSAANLLSQTASEQAAGAEETSA</sequence>
<dbReference type="InterPro" id="IPR000014">
    <property type="entry name" value="PAS"/>
</dbReference>
<evidence type="ECO:0000259" key="11">
    <source>
        <dbReference type="PROSITE" id="PS50112"/>
    </source>
</evidence>
<comment type="subcellular location">
    <subcellularLocation>
        <location evidence="1">Cell inner membrane</location>
        <topology evidence="1">Multi-pass membrane protein</topology>
    </subcellularLocation>
</comment>
<keyword evidence="14" id="KW-1185">Reference proteome</keyword>
<evidence type="ECO:0000256" key="6">
    <source>
        <dbReference type="ARBA" id="ARBA00022692"/>
    </source>
</evidence>
<dbReference type="PANTHER" id="PTHR43531">
    <property type="entry name" value="PROTEIN ICFG"/>
    <property type="match status" value="1"/>
</dbReference>
<evidence type="ECO:0000256" key="1">
    <source>
        <dbReference type="ARBA" id="ARBA00004429"/>
    </source>
</evidence>
<dbReference type="InterPro" id="IPR003660">
    <property type="entry name" value="HAMP_dom"/>
</dbReference>
<feature type="domain" description="PAS" evidence="11">
    <location>
        <begin position="25"/>
        <end position="60"/>
    </location>
</feature>
<dbReference type="RefSeq" id="WP_163964427.1">
    <property type="nucleotide sequence ID" value="NZ_JAAIVB010000048.1"/>
</dbReference>
<dbReference type="SUPFAM" id="SSF158472">
    <property type="entry name" value="HAMP domain-like"/>
    <property type="match status" value="1"/>
</dbReference>
<keyword evidence="6 10" id="KW-0812">Transmembrane</keyword>
<dbReference type="InterPro" id="IPR051310">
    <property type="entry name" value="MCP_chemotaxis"/>
</dbReference>
<dbReference type="Gene3D" id="1.10.287.950">
    <property type="entry name" value="Methyl-accepting chemotaxis protein"/>
    <property type="match status" value="1"/>
</dbReference>
<evidence type="ECO:0000313" key="13">
    <source>
        <dbReference type="EMBL" id="NEX62318.1"/>
    </source>
</evidence>
<keyword evidence="5" id="KW-0997">Cell inner membrane</keyword>
<dbReference type="GO" id="GO:0006935">
    <property type="term" value="P:chemotaxis"/>
    <property type="evidence" value="ECO:0007669"/>
    <property type="project" value="UniProtKB-KW"/>
</dbReference>
<dbReference type="PANTHER" id="PTHR43531:SF11">
    <property type="entry name" value="METHYL-ACCEPTING CHEMOTAXIS PROTEIN 3"/>
    <property type="match status" value="1"/>
</dbReference>
<evidence type="ECO:0000256" key="9">
    <source>
        <dbReference type="ARBA" id="ARBA00029447"/>
    </source>
</evidence>
<proteinExistence type="inferred from homology"/>
<dbReference type="CDD" id="cd06225">
    <property type="entry name" value="HAMP"/>
    <property type="match status" value="1"/>
</dbReference>
<dbReference type="Gene3D" id="3.30.450.20">
    <property type="entry name" value="PAS domain"/>
    <property type="match status" value="1"/>
</dbReference>
<evidence type="ECO:0000256" key="3">
    <source>
        <dbReference type="ARBA" id="ARBA00022481"/>
    </source>
</evidence>
<feature type="transmembrane region" description="Helical" evidence="10">
    <location>
        <begin position="204"/>
        <end position="223"/>
    </location>
</feature>
<keyword evidence="2" id="KW-1003">Cell membrane</keyword>
<dbReference type="PROSITE" id="PS50885">
    <property type="entry name" value="HAMP"/>
    <property type="match status" value="1"/>
</dbReference>
<keyword evidence="8 10" id="KW-0472">Membrane</keyword>